<dbReference type="PANTHER" id="PTHR43774">
    <property type="entry name" value="PEPTIDE METHIONINE SULFOXIDE REDUCTASE"/>
    <property type="match status" value="1"/>
</dbReference>
<gene>
    <name evidence="4 6" type="primary">msrA</name>
    <name evidence="6" type="ORF">CVP05_00685</name>
</gene>
<dbReference type="EMBL" id="PHHA01000002">
    <property type="protein sequence ID" value="PJG86361.1"/>
    <property type="molecule type" value="Genomic_DNA"/>
</dbReference>
<dbReference type="PANTHER" id="PTHR43774:SF1">
    <property type="entry name" value="PEPTIDE METHIONINE SULFOXIDE REDUCTASE MSRA 2"/>
    <property type="match status" value="1"/>
</dbReference>
<dbReference type="GO" id="GO:0033744">
    <property type="term" value="F:L-methionine:thioredoxin-disulfide S-oxidoreductase activity"/>
    <property type="evidence" value="ECO:0007669"/>
    <property type="project" value="RHEA"/>
</dbReference>
<dbReference type="Gene3D" id="3.30.1060.10">
    <property type="entry name" value="Peptide methionine sulphoxide reductase MsrA"/>
    <property type="match status" value="1"/>
</dbReference>
<dbReference type="HAMAP" id="MF_01401">
    <property type="entry name" value="MsrA"/>
    <property type="match status" value="1"/>
</dbReference>
<accession>A0A2M8S5G2</accession>
<name>A0A2M8S5G2_9PAST</name>
<evidence type="ECO:0000256" key="1">
    <source>
        <dbReference type="ARBA" id="ARBA00023002"/>
    </source>
</evidence>
<dbReference type="GO" id="GO:0008113">
    <property type="term" value="F:peptide-methionine (S)-S-oxide reductase activity"/>
    <property type="evidence" value="ECO:0007669"/>
    <property type="project" value="UniProtKB-UniRule"/>
</dbReference>
<comment type="similarity">
    <text evidence="4">Belongs to the MsrA Met sulfoxide reductase family.</text>
</comment>
<dbReference type="Proteomes" id="UP000229329">
    <property type="component" value="Unassembled WGS sequence"/>
</dbReference>
<dbReference type="NCBIfam" id="TIGR00401">
    <property type="entry name" value="msrA"/>
    <property type="match status" value="1"/>
</dbReference>
<dbReference type="EC" id="1.8.4.11" evidence="4"/>
<feature type="domain" description="Peptide methionine sulphoxide reductase MsrA" evidence="5">
    <location>
        <begin position="5"/>
        <end position="156"/>
    </location>
</feature>
<dbReference type="SUPFAM" id="SSF55068">
    <property type="entry name" value="Peptide methionine sulfoxide reductase"/>
    <property type="match status" value="1"/>
</dbReference>
<dbReference type="OrthoDB" id="4174719at2"/>
<dbReference type="Pfam" id="PF01625">
    <property type="entry name" value="PMSR"/>
    <property type="match status" value="1"/>
</dbReference>
<protein>
    <recommendedName>
        <fullName evidence="4">Peptide methionine sulfoxide reductase MsrA</fullName>
        <shortName evidence="4">Protein-methionine-S-oxide reductase</shortName>
        <ecNumber evidence="4">1.8.4.11</ecNumber>
    </recommendedName>
    <alternativeName>
        <fullName evidence="4">Peptide-methionine (S)-S-oxide reductase</fullName>
        <shortName evidence="4">Peptide Met(O) reductase</shortName>
    </alternativeName>
</protein>
<keyword evidence="1 4" id="KW-0560">Oxidoreductase</keyword>
<dbReference type="RefSeq" id="WP_100287637.1">
    <property type="nucleotide sequence ID" value="NZ_PHHA01000002.1"/>
</dbReference>
<evidence type="ECO:0000259" key="5">
    <source>
        <dbReference type="Pfam" id="PF01625"/>
    </source>
</evidence>
<organism evidence="6 7">
    <name type="scientific">Conservatibacter flavescens</name>
    <dbReference type="NCBI Taxonomy" id="28161"/>
    <lineage>
        <taxon>Bacteria</taxon>
        <taxon>Pseudomonadati</taxon>
        <taxon>Pseudomonadota</taxon>
        <taxon>Gammaproteobacteria</taxon>
        <taxon>Pasteurellales</taxon>
        <taxon>Pasteurellaceae</taxon>
        <taxon>Conservatibacter</taxon>
    </lineage>
</organism>
<sequence>MKKEEAIFAGGCFWCIEAVFNQIQGVESAISGYIGGMRPNPSYEQVCTGATGHAEAVKVRFDSEKISYEQLLNIFFAIHDPTQLNRQGNDIGTQYRSAIFYLNAQQKQQATQKLIEIQPHFIEKVVTELTEATTFYPAENYHQGYFLQNPNKGYCQLVVAPKFLKAKLQFETLWKS</sequence>
<feature type="active site" evidence="4">
    <location>
        <position position="12"/>
    </location>
</feature>
<evidence type="ECO:0000256" key="4">
    <source>
        <dbReference type="HAMAP-Rule" id="MF_01401"/>
    </source>
</evidence>
<keyword evidence="7" id="KW-1185">Reference proteome</keyword>
<comment type="caution">
    <text evidence="6">The sequence shown here is derived from an EMBL/GenBank/DDBJ whole genome shotgun (WGS) entry which is preliminary data.</text>
</comment>
<evidence type="ECO:0000256" key="3">
    <source>
        <dbReference type="ARBA" id="ARBA00048782"/>
    </source>
</evidence>
<evidence type="ECO:0000313" key="6">
    <source>
        <dbReference type="EMBL" id="PJG86361.1"/>
    </source>
</evidence>
<evidence type="ECO:0000313" key="7">
    <source>
        <dbReference type="Proteomes" id="UP000229329"/>
    </source>
</evidence>
<proteinExistence type="inferred from homology"/>
<comment type="catalytic activity">
    <reaction evidence="2 4">
        <text>L-methionyl-[protein] + [thioredoxin]-disulfide + H2O = L-methionyl-(S)-S-oxide-[protein] + [thioredoxin]-dithiol</text>
        <dbReference type="Rhea" id="RHEA:14217"/>
        <dbReference type="Rhea" id="RHEA-COMP:10698"/>
        <dbReference type="Rhea" id="RHEA-COMP:10700"/>
        <dbReference type="Rhea" id="RHEA-COMP:12313"/>
        <dbReference type="Rhea" id="RHEA-COMP:12315"/>
        <dbReference type="ChEBI" id="CHEBI:15377"/>
        <dbReference type="ChEBI" id="CHEBI:16044"/>
        <dbReference type="ChEBI" id="CHEBI:29950"/>
        <dbReference type="ChEBI" id="CHEBI:44120"/>
        <dbReference type="ChEBI" id="CHEBI:50058"/>
        <dbReference type="EC" id="1.8.4.11"/>
    </reaction>
</comment>
<dbReference type="InterPro" id="IPR036509">
    <property type="entry name" value="Met_Sox_Rdtase_MsrA_sf"/>
</dbReference>
<dbReference type="AlphaFoldDB" id="A0A2M8S5G2"/>
<reference evidence="6 7" key="1">
    <citation type="submission" date="2017-11" db="EMBL/GenBank/DDBJ databases">
        <title>Reclassification of Bisgaard taxon 7 as Conservatibacter flavescens gen. nov., sp. nov.</title>
        <authorList>
            <person name="Christensen H."/>
        </authorList>
    </citation>
    <scope>NUCLEOTIDE SEQUENCE [LARGE SCALE GENOMIC DNA]</scope>
    <source>
        <strain evidence="6 7">7_4</strain>
    </source>
</reference>
<comment type="catalytic activity">
    <reaction evidence="3 4">
        <text>[thioredoxin]-disulfide + L-methionine + H2O = L-methionine (S)-S-oxide + [thioredoxin]-dithiol</text>
        <dbReference type="Rhea" id="RHEA:19993"/>
        <dbReference type="Rhea" id="RHEA-COMP:10698"/>
        <dbReference type="Rhea" id="RHEA-COMP:10700"/>
        <dbReference type="ChEBI" id="CHEBI:15377"/>
        <dbReference type="ChEBI" id="CHEBI:29950"/>
        <dbReference type="ChEBI" id="CHEBI:50058"/>
        <dbReference type="ChEBI" id="CHEBI:57844"/>
        <dbReference type="ChEBI" id="CHEBI:58772"/>
        <dbReference type="EC" id="1.8.4.11"/>
    </reaction>
</comment>
<comment type="function">
    <text evidence="4">Has an important function as a repair enzyme for proteins that have been inactivated by oxidation. Catalyzes the reversible oxidation-reduction of methionine sulfoxide in proteins to methionine.</text>
</comment>
<evidence type="ECO:0000256" key="2">
    <source>
        <dbReference type="ARBA" id="ARBA00047806"/>
    </source>
</evidence>
<dbReference type="InterPro" id="IPR002569">
    <property type="entry name" value="Met_Sox_Rdtase_MsrA_dom"/>
</dbReference>